<keyword evidence="3 5" id="KW-0238">DNA-binding</keyword>
<evidence type="ECO:0000256" key="4">
    <source>
        <dbReference type="ARBA" id="ARBA00023172"/>
    </source>
</evidence>
<dbReference type="Pfam" id="PF00589">
    <property type="entry name" value="Phage_integrase"/>
    <property type="match status" value="1"/>
</dbReference>
<feature type="domain" description="Core-binding (CB)" evidence="7">
    <location>
        <begin position="1"/>
        <end position="86"/>
    </location>
</feature>
<reference evidence="8 9" key="1">
    <citation type="submission" date="2023-06" db="EMBL/GenBank/DDBJ databases">
        <title>Complete Genome Sequence of Flavobacterium keumense K3R-10.</title>
        <authorList>
            <person name="Jeong H."/>
            <person name="Jhang S.Y."/>
            <person name="Kim J.N."/>
        </authorList>
    </citation>
    <scope>NUCLEOTIDE SEQUENCE [LARGE SCALE GENOMIC DNA]</scope>
    <source>
        <strain evidence="8 9">K3R-10</strain>
    </source>
</reference>
<evidence type="ECO:0000313" key="9">
    <source>
        <dbReference type="Proteomes" id="UP001232117"/>
    </source>
</evidence>
<evidence type="ECO:0000259" key="6">
    <source>
        <dbReference type="PROSITE" id="PS51898"/>
    </source>
</evidence>
<sequence length="280" mass="32667">MDIQDLLQRFAECLKIQRYSPSSIKNYQSNLVLFFNYISKQFSCIEEIEISHIENYIFWKINNGKCSGTHQKMILVSISKFYDFVLGIKINLNHLYPKRSEIKQPNFLTLKEVKQLIEVTENLKHKCLIMFLYSTGIRLCEVINLKTTDIDLKNRTIFIRQVKDKKERKVMLSENLVVYLMQYYLRYKPVNYVFEGQNKSQFSGRSVQQIVKQSAIKSGLKKTVSPFILRHSFAVHLIESGIDICCIQELLGHNFLKSTESYTLVTKAAKSPIKSPLDTL</sequence>
<proteinExistence type="inferred from homology"/>
<evidence type="ECO:0000313" key="8">
    <source>
        <dbReference type="EMBL" id="WGK94795.1"/>
    </source>
</evidence>
<dbReference type="PANTHER" id="PTHR30349:SF64">
    <property type="entry name" value="PROPHAGE INTEGRASE INTD-RELATED"/>
    <property type="match status" value="1"/>
</dbReference>
<evidence type="ECO:0000256" key="3">
    <source>
        <dbReference type="ARBA" id="ARBA00023125"/>
    </source>
</evidence>
<organism evidence="8 9">
    <name type="scientific">Flavobacterium keumense</name>
    <dbReference type="NCBI Taxonomy" id="1306518"/>
    <lineage>
        <taxon>Bacteria</taxon>
        <taxon>Pseudomonadati</taxon>
        <taxon>Bacteroidota</taxon>
        <taxon>Flavobacteriia</taxon>
        <taxon>Flavobacteriales</taxon>
        <taxon>Flavobacteriaceae</taxon>
        <taxon>Flavobacterium</taxon>
    </lineage>
</organism>
<dbReference type="Gene3D" id="1.10.150.130">
    <property type="match status" value="1"/>
</dbReference>
<dbReference type="RefSeq" id="WP_264532491.1">
    <property type="nucleotide sequence ID" value="NZ_CP092332.1"/>
</dbReference>
<dbReference type="InterPro" id="IPR011010">
    <property type="entry name" value="DNA_brk_join_enz"/>
</dbReference>
<dbReference type="InterPro" id="IPR004107">
    <property type="entry name" value="Integrase_SAM-like_N"/>
</dbReference>
<dbReference type="Gene3D" id="1.10.443.10">
    <property type="entry name" value="Intergrase catalytic core"/>
    <property type="match status" value="1"/>
</dbReference>
<keyword evidence="4" id="KW-0233">DNA recombination</keyword>
<comment type="similarity">
    <text evidence="1">Belongs to the 'phage' integrase family.</text>
</comment>
<dbReference type="InterPro" id="IPR044068">
    <property type="entry name" value="CB"/>
</dbReference>
<evidence type="ECO:0000256" key="5">
    <source>
        <dbReference type="PROSITE-ProRule" id="PRU01248"/>
    </source>
</evidence>
<dbReference type="SUPFAM" id="SSF56349">
    <property type="entry name" value="DNA breaking-rejoining enzymes"/>
    <property type="match status" value="1"/>
</dbReference>
<accession>A0ABY8N586</accession>
<dbReference type="InterPro" id="IPR010998">
    <property type="entry name" value="Integrase_recombinase_N"/>
</dbReference>
<protein>
    <submittedName>
        <fullName evidence="8">Site-specific integrase</fullName>
    </submittedName>
</protein>
<dbReference type="InterPro" id="IPR002104">
    <property type="entry name" value="Integrase_catalytic"/>
</dbReference>
<keyword evidence="9" id="KW-1185">Reference proteome</keyword>
<dbReference type="EMBL" id="CP092332">
    <property type="protein sequence ID" value="WGK94795.1"/>
    <property type="molecule type" value="Genomic_DNA"/>
</dbReference>
<gene>
    <name evidence="8" type="ORF">MG292_00785</name>
</gene>
<keyword evidence="2" id="KW-0229">DNA integration</keyword>
<dbReference type="InterPro" id="IPR013762">
    <property type="entry name" value="Integrase-like_cat_sf"/>
</dbReference>
<evidence type="ECO:0000256" key="2">
    <source>
        <dbReference type="ARBA" id="ARBA00022908"/>
    </source>
</evidence>
<dbReference type="InterPro" id="IPR050090">
    <property type="entry name" value="Tyrosine_recombinase_XerCD"/>
</dbReference>
<dbReference type="Pfam" id="PF13495">
    <property type="entry name" value="Phage_int_SAM_4"/>
    <property type="match status" value="1"/>
</dbReference>
<evidence type="ECO:0000256" key="1">
    <source>
        <dbReference type="ARBA" id="ARBA00008857"/>
    </source>
</evidence>
<dbReference type="PROSITE" id="PS51900">
    <property type="entry name" value="CB"/>
    <property type="match status" value="1"/>
</dbReference>
<feature type="domain" description="Tyr recombinase" evidence="6">
    <location>
        <begin position="103"/>
        <end position="275"/>
    </location>
</feature>
<dbReference type="Proteomes" id="UP001232117">
    <property type="component" value="Chromosome"/>
</dbReference>
<evidence type="ECO:0000259" key="7">
    <source>
        <dbReference type="PROSITE" id="PS51900"/>
    </source>
</evidence>
<name>A0ABY8N586_9FLAO</name>
<dbReference type="PANTHER" id="PTHR30349">
    <property type="entry name" value="PHAGE INTEGRASE-RELATED"/>
    <property type="match status" value="1"/>
</dbReference>
<dbReference type="PROSITE" id="PS51898">
    <property type="entry name" value="TYR_RECOMBINASE"/>
    <property type="match status" value="1"/>
</dbReference>